<comment type="caution">
    <text evidence="1">The sequence shown here is derived from an EMBL/GenBank/DDBJ whole genome shotgun (WGS) entry which is preliminary data.</text>
</comment>
<evidence type="ECO:0000313" key="2">
    <source>
        <dbReference type="Proteomes" id="UP000530514"/>
    </source>
</evidence>
<proteinExistence type="predicted"/>
<sequence>MPLIPYSAREGRPSGTPAITIDKQARIRLNKPLQRELGCEGRSIKLYLAYDPVNKRIGLAKPDVVRLTDHRPVTFDGQRAYATVTGFLRKFQIPHDRAYRYVYDGKEGDGWWTFRLEGYDAPDDPRNLGKK</sequence>
<dbReference type="EMBL" id="JACEIP010000004">
    <property type="protein sequence ID" value="MBA4542039.1"/>
    <property type="molecule type" value="Genomic_DNA"/>
</dbReference>
<dbReference type="Proteomes" id="UP000530514">
    <property type="component" value="Unassembled WGS sequence"/>
</dbReference>
<evidence type="ECO:0000313" key="1">
    <source>
        <dbReference type="EMBL" id="MBA4542039.1"/>
    </source>
</evidence>
<reference evidence="1 2" key="1">
    <citation type="submission" date="2020-07" db="EMBL/GenBank/DDBJ databases">
        <authorList>
            <person name="Feng H."/>
        </authorList>
    </citation>
    <scope>NUCLEOTIDE SEQUENCE [LARGE SCALE GENOMIC DNA]</scope>
    <source>
        <strain evidence="2">s-11</strain>
    </source>
</reference>
<name>A0A7W2AHT0_9BACL</name>
<dbReference type="RefSeq" id="WP_052153910.1">
    <property type="nucleotide sequence ID" value="NZ_JACEIP010000004.1"/>
</dbReference>
<protein>
    <submittedName>
        <fullName evidence="1">Uncharacterized protein</fullName>
    </submittedName>
</protein>
<dbReference type="AlphaFoldDB" id="A0A7W2AHT0"/>
<keyword evidence="2" id="KW-1185">Reference proteome</keyword>
<gene>
    <name evidence="1" type="ORF">H1164_03870</name>
</gene>
<accession>A0A7W2AHT0</accession>
<organism evidence="1 2">
    <name type="scientific">Thermoactinomyces daqus</name>
    <dbReference type="NCBI Taxonomy" id="1329516"/>
    <lineage>
        <taxon>Bacteria</taxon>
        <taxon>Bacillati</taxon>
        <taxon>Bacillota</taxon>
        <taxon>Bacilli</taxon>
        <taxon>Bacillales</taxon>
        <taxon>Thermoactinomycetaceae</taxon>
        <taxon>Thermoactinomyces</taxon>
    </lineage>
</organism>
<dbReference type="OrthoDB" id="2989951at2"/>